<evidence type="ECO:0000313" key="8">
    <source>
        <dbReference type="Proteomes" id="UP000184268"/>
    </source>
</evidence>
<protein>
    <recommendedName>
        <fullName evidence="6">Lipid A biosynthesis acyltransferase</fullName>
        <ecNumber evidence="6">2.3.1.243</ecNumber>
    </recommendedName>
    <alternativeName>
        <fullName evidence="6">Kdo(2)-lauroyl-lipid IV(A) acyltransferase</fullName>
    </alternativeName>
</protein>
<proteinExistence type="inferred from homology"/>
<evidence type="ECO:0000256" key="1">
    <source>
        <dbReference type="ARBA" id="ARBA00022475"/>
    </source>
</evidence>
<keyword evidence="4 6" id="KW-0472">Membrane</keyword>
<feature type="transmembrane region" description="Helical" evidence="6">
    <location>
        <begin position="23"/>
        <end position="39"/>
    </location>
</feature>
<keyword evidence="3 6" id="KW-0808">Transferase</keyword>
<gene>
    <name evidence="6" type="primary">lpxM</name>
    <name evidence="7" type="ORF">SAMN02745129_1407</name>
</gene>
<evidence type="ECO:0000256" key="2">
    <source>
        <dbReference type="ARBA" id="ARBA00022519"/>
    </source>
</evidence>
<keyword evidence="8" id="KW-1185">Reference proteome</keyword>
<dbReference type="RefSeq" id="WP_067657961.1">
    <property type="nucleotide sequence ID" value="NZ_FQXG01000002.1"/>
</dbReference>
<reference evidence="7 8" key="1">
    <citation type="submission" date="2016-11" db="EMBL/GenBank/DDBJ databases">
        <authorList>
            <person name="Jaros S."/>
            <person name="Januszkiewicz K."/>
            <person name="Wedrychowicz H."/>
        </authorList>
    </citation>
    <scope>NUCLEOTIDE SEQUENCE [LARGE SCALE GENOMIC DNA]</scope>
    <source>
        <strain evidence="7 8">DSM 16917</strain>
    </source>
</reference>
<keyword evidence="6" id="KW-1133">Transmembrane helix</keyword>
<dbReference type="EMBL" id="FQXG01000002">
    <property type="protein sequence ID" value="SHH18980.1"/>
    <property type="molecule type" value="Genomic_DNA"/>
</dbReference>
<comment type="catalytic activity">
    <reaction evidence="6">
        <text>an alpha-Kdo-(2-&gt;4)-alpha-Kdo-(2-&gt;6)-(acyl)-lipid IVA + a fatty acyl-[ACP] = an alpha-Kdo-(2-&gt;4)-alpha-Kdo-(2-&gt;6)-lipid A + holo-[ACP]</text>
        <dbReference type="Rhea" id="RHEA:69400"/>
        <dbReference type="Rhea" id="RHEA-COMP:9685"/>
        <dbReference type="Rhea" id="RHEA-COMP:14125"/>
        <dbReference type="ChEBI" id="CHEBI:64479"/>
        <dbReference type="ChEBI" id="CHEBI:138651"/>
        <dbReference type="ChEBI" id="CHEBI:176430"/>
        <dbReference type="ChEBI" id="CHEBI:176431"/>
        <dbReference type="EC" id="2.3.1.243"/>
    </reaction>
</comment>
<comment type="pathway">
    <text evidence="6">Glycolipid biosynthesis; KDO(2)-lipid A biosynthesis; KDO(2)-lipid A from CMP-3-deoxy-D-manno-octulosonate and lipid IV(A): step 4/4.</text>
</comment>
<dbReference type="CDD" id="cd07984">
    <property type="entry name" value="LPLAT_LABLAT-like"/>
    <property type="match status" value="1"/>
</dbReference>
<dbReference type="GO" id="GO:0009276">
    <property type="term" value="C:Gram-negative-bacterium-type cell wall"/>
    <property type="evidence" value="ECO:0007669"/>
    <property type="project" value="InterPro"/>
</dbReference>
<dbReference type="AlphaFoldDB" id="A0A1M5QYV9"/>
<dbReference type="InterPro" id="IPR011921">
    <property type="entry name" value="Lipid_A_MsbB"/>
</dbReference>
<keyword evidence="5 6" id="KW-0012">Acyltransferase</keyword>
<keyword evidence="6" id="KW-0812">Transmembrane</keyword>
<comment type="similarity">
    <text evidence="6">Belongs to the LpxL/LpxM/LpxP family. LpxM subfamily.</text>
</comment>
<dbReference type="UniPathway" id="UPA00030"/>
<keyword evidence="6" id="KW-0448">Lipopolysaccharide biosynthesis</keyword>
<dbReference type="HAMAP" id="MF_01944">
    <property type="entry name" value="Lipid_A_LpxM"/>
    <property type="match status" value="1"/>
</dbReference>
<comment type="subcellular location">
    <subcellularLocation>
        <location evidence="6">Cell inner membrane</location>
        <topology evidence="6">Single-pass membrane protein</topology>
    </subcellularLocation>
</comment>
<dbReference type="EC" id="2.3.1.243" evidence="6"/>
<evidence type="ECO:0000256" key="4">
    <source>
        <dbReference type="ARBA" id="ARBA00023136"/>
    </source>
</evidence>
<keyword evidence="2 6" id="KW-0997">Cell inner membrane</keyword>
<evidence type="ECO:0000256" key="6">
    <source>
        <dbReference type="HAMAP-Rule" id="MF_01944"/>
    </source>
</evidence>
<dbReference type="Proteomes" id="UP000184268">
    <property type="component" value="Unassembled WGS sequence"/>
</dbReference>
<dbReference type="PANTHER" id="PTHR30606:SF4">
    <property type="entry name" value="LIPID A BIOSYNTHESIS MYRISTOYLTRANSFERASE"/>
    <property type="match status" value="1"/>
</dbReference>
<dbReference type="PIRSF" id="PIRSF026649">
    <property type="entry name" value="MsbB"/>
    <property type="match status" value="1"/>
</dbReference>
<dbReference type="GO" id="GO:0009103">
    <property type="term" value="P:lipopolysaccharide biosynthetic process"/>
    <property type="evidence" value="ECO:0007669"/>
    <property type="project" value="UniProtKB-UniRule"/>
</dbReference>
<dbReference type="NCBIfam" id="TIGR02208">
    <property type="entry name" value="lipid_A_msbB"/>
    <property type="match status" value="1"/>
</dbReference>
<feature type="short sequence motif" description="HXXXXD motif" evidence="6">
    <location>
        <begin position="138"/>
        <end position="143"/>
    </location>
</feature>
<dbReference type="GO" id="GO:0016747">
    <property type="term" value="F:acyltransferase activity, transferring groups other than amino-acyl groups"/>
    <property type="evidence" value="ECO:0007669"/>
    <property type="project" value="InterPro"/>
</dbReference>
<organism evidence="7 8">
    <name type="scientific">Ferrimonas marina</name>
    <dbReference type="NCBI Taxonomy" id="299255"/>
    <lineage>
        <taxon>Bacteria</taxon>
        <taxon>Pseudomonadati</taxon>
        <taxon>Pseudomonadota</taxon>
        <taxon>Gammaproteobacteria</taxon>
        <taxon>Alteromonadales</taxon>
        <taxon>Ferrimonadaceae</taxon>
        <taxon>Ferrimonas</taxon>
    </lineage>
</organism>
<dbReference type="InterPro" id="IPR004960">
    <property type="entry name" value="LipA_acyltrans"/>
</dbReference>
<dbReference type="UniPathway" id="UPA00360">
    <property type="reaction ID" value="UER00486"/>
</dbReference>
<dbReference type="GO" id="GO:0005886">
    <property type="term" value="C:plasma membrane"/>
    <property type="evidence" value="ECO:0007669"/>
    <property type="project" value="UniProtKB-SubCell"/>
</dbReference>
<accession>A0A1M5QYV9</accession>
<keyword evidence="1 6" id="KW-1003">Cell membrane</keyword>
<evidence type="ECO:0000313" key="7">
    <source>
        <dbReference type="EMBL" id="SHH18980.1"/>
    </source>
</evidence>
<evidence type="ECO:0000256" key="5">
    <source>
        <dbReference type="ARBA" id="ARBA00023315"/>
    </source>
</evidence>
<dbReference type="Pfam" id="PF03279">
    <property type="entry name" value="Lip_A_acyltrans"/>
    <property type="match status" value="1"/>
</dbReference>
<sequence length="316" mass="36074">MSSAFDDHHRPHFQWRFLHPKNWGLWAALLLGLFMAFWPRKLRDALAGALGRSVGRVAKGARHRARVNLNLCFPQWSPEQTEQVLDEMFERASQVMFATGILAVRSPRYLQKVIKLRGEEHLSAVLDAGEPVILMVPHSWAIEFPGVLLASRGHRWTTMMNPNKNPMLDWMMLLGRNRFQGKLFTRKHGIKALLNAVRHEHIAYYLPDQDHGPSRSEFVPFFATDKATLPALGRMVEATGAKVIPMYATYDPKQGVFEGHIRPAMTGLDPNDPHQDALALSQELEQMIAPHPEQYMWILKLLRSRPDGAPEPYQKP</sequence>
<dbReference type="OrthoDB" id="9803456at2"/>
<comment type="function">
    <text evidence="6">Catalyzes the transfer of an acyl chain from an acyl-[acyl-carrier-protein] (ACP) to a Kdo(2)-(acyl)-lipid IV(A) to form a Kdo(2)-lipid A.</text>
</comment>
<comment type="pathway">
    <text evidence="6">Bacterial outer membrane biogenesis; lipopolysaccharide biosynthesis.</text>
</comment>
<dbReference type="GO" id="GO:0036104">
    <property type="term" value="P:Kdo2-lipid A biosynthetic process"/>
    <property type="evidence" value="ECO:0007669"/>
    <property type="project" value="UniProtKB-UniRule"/>
</dbReference>
<name>A0A1M5QYV9_9GAMM</name>
<dbReference type="PANTHER" id="PTHR30606">
    <property type="entry name" value="LIPID A BIOSYNTHESIS LAUROYL ACYLTRANSFERASE"/>
    <property type="match status" value="1"/>
</dbReference>
<dbReference type="NCBIfam" id="NF006507">
    <property type="entry name" value="PRK08943.1"/>
    <property type="match status" value="1"/>
</dbReference>
<dbReference type="STRING" id="299255.SAMN02745129_1407"/>
<evidence type="ECO:0000256" key="3">
    <source>
        <dbReference type="ARBA" id="ARBA00022679"/>
    </source>
</evidence>